<evidence type="ECO:0000259" key="4">
    <source>
        <dbReference type="Pfam" id="PF01613"/>
    </source>
</evidence>
<gene>
    <name evidence="5" type="ORF">S03H2_24787</name>
</gene>
<dbReference type="PANTHER" id="PTHR43567">
    <property type="entry name" value="FLAVOREDOXIN-RELATED-RELATED"/>
    <property type="match status" value="1"/>
</dbReference>
<keyword evidence="2" id="KW-0285">Flavoprotein</keyword>
<organism evidence="5">
    <name type="scientific">marine sediment metagenome</name>
    <dbReference type="NCBI Taxonomy" id="412755"/>
    <lineage>
        <taxon>unclassified sequences</taxon>
        <taxon>metagenomes</taxon>
        <taxon>ecological metagenomes</taxon>
    </lineage>
</organism>
<dbReference type="InterPro" id="IPR052174">
    <property type="entry name" value="Flavoredoxin"/>
</dbReference>
<dbReference type="Gene3D" id="2.30.110.10">
    <property type="entry name" value="Electron Transport, Fmn-binding Protein, Chain A"/>
    <property type="match status" value="1"/>
</dbReference>
<dbReference type="InterPro" id="IPR002563">
    <property type="entry name" value="Flavin_Rdtase-like_dom"/>
</dbReference>
<reference evidence="5" key="1">
    <citation type="journal article" date="2014" name="Front. Microbiol.">
        <title>High frequency of phylogenetically diverse reductive dehalogenase-homologous genes in deep subseafloor sedimentary metagenomes.</title>
        <authorList>
            <person name="Kawai M."/>
            <person name="Futagami T."/>
            <person name="Toyoda A."/>
            <person name="Takaki Y."/>
            <person name="Nishi S."/>
            <person name="Hori S."/>
            <person name="Arai W."/>
            <person name="Tsubouchi T."/>
            <person name="Morono Y."/>
            <person name="Uchiyama I."/>
            <person name="Ito T."/>
            <person name="Fujiyama A."/>
            <person name="Inagaki F."/>
            <person name="Takami H."/>
        </authorList>
    </citation>
    <scope>NUCLEOTIDE SEQUENCE</scope>
    <source>
        <strain evidence="5">Expedition CK06-06</strain>
    </source>
</reference>
<dbReference type="PANTHER" id="PTHR43567:SF1">
    <property type="entry name" value="FLAVOREDOXIN"/>
    <property type="match status" value="1"/>
</dbReference>
<dbReference type="SUPFAM" id="SSF50475">
    <property type="entry name" value="FMN-binding split barrel"/>
    <property type="match status" value="1"/>
</dbReference>
<feature type="domain" description="Flavin reductase like" evidence="4">
    <location>
        <begin position="12"/>
        <end position="112"/>
    </location>
</feature>
<dbReference type="EMBL" id="BARU01013862">
    <property type="protein sequence ID" value="GAH41699.1"/>
    <property type="molecule type" value="Genomic_DNA"/>
</dbReference>
<dbReference type="GO" id="GO:0010181">
    <property type="term" value="F:FMN binding"/>
    <property type="evidence" value="ECO:0007669"/>
    <property type="project" value="InterPro"/>
</dbReference>
<proteinExistence type="inferred from homology"/>
<comment type="cofactor">
    <cofactor evidence="1">
        <name>FMN</name>
        <dbReference type="ChEBI" id="CHEBI:58210"/>
    </cofactor>
</comment>
<comment type="caution">
    <text evidence="5">The sequence shown here is derived from an EMBL/GenBank/DDBJ whole genome shotgun (WGS) entry which is preliminary data.</text>
</comment>
<name>X1GJA2_9ZZZZ</name>
<sequence>MSKIDAKISSSLFPIGVFLISCGEIGKNANIVTMGWVIPISSNPPLLGISLGKRRHSYELIKNAKDFVVNIPTREILKETDYCGNVSGRDVNKFKKSKYIYGISELSMSPILSSQIPKTLFSIVFNLQFGKSFLYKNLNLKKAVFIDTETTGLSGGTGTAVFLV</sequence>
<feature type="non-terminal residue" evidence="5">
    <location>
        <position position="164"/>
    </location>
</feature>
<evidence type="ECO:0000256" key="1">
    <source>
        <dbReference type="ARBA" id="ARBA00001917"/>
    </source>
</evidence>
<evidence type="ECO:0000313" key="5">
    <source>
        <dbReference type="EMBL" id="GAH41699.1"/>
    </source>
</evidence>
<dbReference type="Pfam" id="PF01613">
    <property type="entry name" value="Flavin_Reduct"/>
    <property type="match status" value="1"/>
</dbReference>
<protein>
    <recommendedName>
        <fullName evidence="4">Flavin reductase like domain-containing protein</fullName>
    </recommendedName>
</protein>
<accession>X1GJA2</accession>
<dbReference type="AlphaFoldDB" id="X1GJA2"/>
<evidence type="ECO:0000256" key="3">
    <source>
        <dbReference type="ARBA" id="ARBA00038054"/>
    </source>
</evidence>
<dbReference type="InterPro" id="IPR012349">
    <property type="entry name" value="Split_barrel_FMN-bd"/>
</dbReference>
<evidence type="ECO:0000256" key="2">
    <source>
        <dbReference type="ARBA" id="ARBA00022630"/>
    </source>
</evidence>
<comment type="similarity">
    <text evidence="3">Belongs to the flavoredoxin family.</text>
</comment>
<dbReference type="PROSITE" id="PS51257">
    <property type="entry name" value="PROKAR_LIPOPROTEIN"/>
    <property type="match status" value="1"/>
</dbReference>